<evidence type="ECO:0008006" key="9">
    <source>
        <dbReference type="Google" id="ProtNLM"/>
    </source>
</evidence>
<organism evidence="7 8">
    <name type="scientific">Aureobasidium mustum</name>
    <dbReference type="NCBI Taxonomy" id="2773714"/>
    <lineage>
        <taxon>Eukaryota</taxon>
        <taxon>Fungi</taxon>
        <taxon>Dikarya</taxon>
        <taxon>Ascomycota</taxon>
        <taxon>Pezizomycotina</taxon>
        <taxon>Dothideomycetes</taxon>
        <taxon>Dothideomycetidae</taxon>
        <taxon>Dothideales</taxon>
        <taxon>Saccotheciaceae</taxon>
        <taxon>Aureobasidium</taxon>
    </lineage>
</organism>
<dbReference type="InterPro" id="IPR011707">
    <property type="entry name" value="Cu-oxidase-like_N"/>
</dbReference>
<dbReference type="InterPro" id="IPR011706">
    <property type="entry name" value="Cu-oxidase_C"/>
</dbReference>
<gene>
    <name evidence="7" type="ORF">AWRI4233_LOCUS7474</name>
</gene>
<dbReference type="PANTHER" id="PTHR36978">
    <property type="entry name" value="P-LOOP CONTAINING NUCLEOTIDE TRIPHOSPHATE HYDROLASE"/>
    <property type="match status" value="1"/>
</dbReference>
<evidence type="ECO:0000259" key="5">
    <source>
        <dbReference type="Pfam" id="PF07731"/>
    </source>
</evidence>
<reference evidence="7" key="1">
    <citation type="submission" date="2020-06" db="EMBL/GenBank/DDBJ databases">
        <authorList>
            <person name="Onetto C."/>
        </authorList>
    </citation>
    <scope>NUCLEOTIDE SEQUENCE</scope>
</reference>
<comment type="similarity">
    <text evidence="1">Belongs to the multicopper oxidase family.</text>
</comment>
<dbReference type="CDD" id="cd13854">
    <property type="entry name" value="CuRO_1_MaLCC_like"/>
    <property type="match status" value="1"/>
</dbReference>
<proteinExistence type="inferred from homology"/>
<name>A0A9N8K183_9PEZI</name>
<keyword evidence="4" id="KW-0186">Copper</keyword>
<dbReference type="InterPro" id="IPR027417">
    <property type="entry name" value="P-loop_NTPase"/>
</dbReference>
<keyword evidence="3" id="KW-0560">Oxidoreductase</keyword>
<dbReference type="Proteomes" id="UP000714618">
    <property type="component" value="Unassembled WGS sequence"/>
</dbReference>
<evidence type="ECO:0000256" key="3">
    <source>
        <dbReference type="ARBA" id="ARBA00023002"/>
    </source>
</evidence>
<comment type="caution">
    <text evidence="7">The sequence shown here is derived from an EMBL/GenBank/DDBJ whole genome shotgun (WGS) entry which is preliminary data.</text>
</comment>
<evidence type="ECO:0000313" key="7">
    <source>
        <dbReference type="EMBL" id="CAD0098650.1"/>
    </source>
</evidence>
<dbReference type="Pfam" id="PF07731">
    <property type="entry name" value="Cu-oxidase_2"/>
    <property type="match status" value="1"/>
</dbReference>
<dbReference type="SUPFAM" id="SSF49503">
    <property type="entry name" value="Cupredoxins"/>
    <property type="match status" value="2"/>
</dbReference>
<evidence type="ECO:0000256" key="2">
    <source>
        <dbReference type="ARBA" id="ARBA00022723"/>
    </source>
</evidence>
<feature type="domain" description="Plastocyanin-like" evidence="6">
    <location>
        <begin position="280"/>
        <end position="394"/>
    </location>
</feature>
<dbReference type="InterPro" id="IPR040632">
    <property type="entry name" value="Sulfotransfer_4"/>
</dbReference>
<dbReference type="InterPro" id="IPR008972">
    <property type="entry name" value="Cupredoxin"/>
</dbReference>
<evidence type="ECO:0000259" key="6">
    <source>
        <dbReference type="Pfam" id="PF07732"/>
    </source>
</evidence>
<dbReference type="Pfam" id="PF07732">
    <property type="entry name" value="Cu-oxidase_3"/>
    <property type="match status" value="1"/>
</dbReference>
<protein>
    <recommendedName>
        <fullName evidence="9">Multicopper oxidase</fullName>
    </recommendedName>
</protein>
<dbReference type="SUPFAM" id="SSF52540">
    <property type="entry name" value="P-loop containing nucleoside triphosphate hydrolases"/>
    <property type="match status" value="1"/>
</dbReference>
<evidence type="ECO:0000256" key="1">
    <source>
        <dbReference type="ARBA" id="ARBA00010609"/>
    </source>
</evidence>
<dbReference type="OrthoDB" id="2121828at2759"/>
<dbReference type="Pfam" id="PF17784">
    <property type="entry name" value="Sulfotransfer_4"/>
    <property type="match status" value="1"/>
</dbReference>
<feature type="domain" description="Plastocyanin-like" evidence="5">
    <location>
        <begin position="441"/>
        <end position="494"/>
    </location>
</feature>
<dbReference type="FunFam" id="2.60.40.420:FF:000021">
    <property type="entry name" value="Extracellular dihydrogeodin oxidase/laccase"/>
    <property type="match status" value="1"/>
</dbReference>
<evidence type="ECO:0000256" key="4">
    <source>
        <dbReference type="ARBA" id="ARBA00023008"/>
    </source>
</evidence>
<keyword evidence="2" id="KW-0479">Metal-binding</keyword>
<dbReference type="Gene3D" id="3.40.50.300">
    <property type="entry name" value="P-loop containing nucleotide triphosphate hydrolases"/>
    <property type="match status" value="1"/>
</dbReference>
<dbReference type="AlphaFoldDB" id="A0A9N8K183"/>
<keyword evidence="8" id="KW-1185">Reference proteome</keyword>
<accession>A0A9N8K183</accession>
<evidence type="ECO:0000313" key="8">
    <source>
        <dbReference type="Proteomes" id="UP000714618"/>
    </source>
</evidence>
<dbReference type="GO" id="GO:0016491">
    <property type="term" value="F:oxidoreductase activity"/>
    <property type="evidence" value="ECO:0007669"/>
    <property type="project" value="UniProtKB-KW"/>
</dbReference>
<dbReference type="Gene3D" id="2.60.40.420">
    <property type="entry name" value="Cupredoxins - blue copper proteins"/>
    <property type="match status" value="2"/>
</dbReference>
<dbReference type="EMBL" id="CAIJEO010000009">
    <property type="protein sequence ID" value="CAD0098650.1"/>
    <property type="molecule type" value="Genomic_DNA"/>
</dbReference>
<sequence>MSLSREEVARRVSERKATNIDRRTCHRVVPMEVLNLAIRQALFELGYFDVYHMASPLEENRPDANMWVEAFDAKYEGKGKFTREDWDQLLGHCMAVTDYPASAFAPELIAAYPEAKVVLSLRDNADVWHKSYMPSFVKMGKQLYKYAYEDDFPRTGKQVYEDHIEELRRLVPPENLLEYNVKQGWAPLCEFLGKPIPDHPFPRVNDTKEFLSKMEQRTAKVKGVLRMVSSVASLLAISRAAPHGHAEAPNVWHWRNSSNTFSIETDYYNEAPVTGRTVTISNGTVSPDGVERSALLVNGVTPGPVIRANWGDWIVVHVQNNLKDQGTGIHFHGIRQNQTNPMDGVASITECPIAPGDSFVYKWRATQYGTSWYHSHYSLQQWDGVYGGIIIDGPSSMESDVDAGMVFLTDWGHQTVSSLLSKAESSPEPVKLENGLINGLNTHDFFVLASVSTANYTVGDVANFVTTNPPRRDTIMLPASGYIALAFKTDNPGMRTS</sequence>
<dbReference type="PANTHER" id="PTHR36978:SF4">
    <property type="entry name" value="P-LOOP CONTAINING NUCLEOSIDE TRIPHOSPHATE HYDROLASE PROTEIN"/>
    <property type="match status" value="1"/>
</dbReference>
<dbReference type="GO" id="GO:0005507">
    <property type="term" value="F:copper ion binding"/>
    <property type="evidence" value="ECO:0007669"/>
    <property type="project" value="InterPro"/>
</dbReference>